<sequence>MDIGFLTLCGFESRFLHPRRCPCWARLGFPLLLQIPSVFRLSFLSLSIAFSDFNFQIPRMFAVFFSYPISSSKSSTNLLFKIIHLAVRSFYFLQIYSKRVALALKVNGYLNFGDISAKVLKLGFGRPAYSSNFIKL</sequence>
<name>A0AAV5KTM5_9ROSI</name>
<keyword evidence="2" id="KW-1185">Reference proteome</keyword>
<dbReference type="Proteomes" id="UP001054252">
    <property type="component" value="Unassembled WGS sequence"/>
</dbReference>
<evidence type="ECO:0000313" key="2">
    <source>
        <dbReference type="Proteomes" id="UP001054252"/>
    </source>
</evidence>
<reference evidence="1 2" key="1">
    <citation type="journal article" date="2021" name="Commun. Biol.">
        <title>The genome of Shorea leprosula (Dipterocarpaceae) highlights the ecological relevance of drought in aseasonal tropical rainforests.</title>
        <authorList>
            <person name="Ng K.K.S."/>
            <person name="Kobayashi M.J."/>
            <person name="Fawcett J.A."/>
            <person name="Hatakeyama M."/>
            <person name="Paape T."/>
            <person name="Ng C.H."/>
            <person name="Ang C.C."/>
            <person name="Tnah L.H."/>
            <person name="Lee C.T."/>
            <person name="Nishiyama T."/>
            <person name="Sese J."/>
            <person name="O'Brien M.J."/>
            <person name="Copetti D."/>
            <person name="Mohd Noor M.I."/>
            <person name="Ong R.C."/>
            <person name="Putra M."/>
            <person name="Sireger I.Z."/>
            <person name="Indrioko S."/>
            <person name="Kosugi Y."/>
            <person name="Izuno A."/>
            <person name="Isagi Y."/>
            <person name="Lee S.L."/>
            <person name="Shimizu K.K."/>
        </authorList>
    </citation>
    <scope>NUCLEOTIDE SEQUENCE [LARGE SCALE GENOMIC DNA]</scope>
    <source>
        <strain evidence="1">214</strain>
    </source>
</reference>
<accession>A0AAV5KTM5</accession>
<proteinExistence type="predicted"/>
<gene>
    <name evidence="1" type="ORF">SLEP1_g37139</name>
</gene>
<protein>
    <submittedName>
        <fullName evidence="1">Uncharacterized protein</fullName>
    </submittedName>
</protein>
<organism evidence="1 2">
    <name type="scientific">Rubroshorea leprosula</name>
    <dbReference type="NCBI Taxonomy" id="152421"/>
    <lineage>
        <taxon>Eukaryota</taxon>
        <taxon>Viridiplantae</taxon>
        <taxon>Streptophyta</taxon>
        <taxon>Embryophyta</taxon>
        <taxon>Tracheophyta</taxon>
        <taxon>Spermatophyta</taxon>
        <taxon>Magnoliopsida</taxon>
        <taxon>eudicotyledons</taxon>
        <taxon>Gunneridae</taxon>
        <taxon>Pentapetalae</taxon>
        <taxon>rosids</taxon>
        <taxon>malvids</taxon>
        <taxon>Malvales</taxon>
        <taxon>Dipterocarpaceae</taxon>
        <taxon>Rubroshorea</taxon>
    </lineage>
</organism>
<comment type="caution">
    <text evidence="1">The sequence shown here is derived from an EMBL/GenBank/DDBJ whole genome shotgun (WGS) entry which is preliminary data.</text>
</comment>
<dbReference type="AlphaFoldDB" id="A0AAV5KTM5"/>
<dbReference type="EMBL" id="BPVZ01000078">
    <property type="protein sequence ID" value="GKV28039.1"/>
    <property type="molecule type" value="Genomic_DNA"/>
</dbReference>
<evidence type="ECO:0000313" key="1">
    <source>
        <dbReference type="EMBL" id="GKV28039.1"/>
    </source>
</evidence>